<name>S8AKH4_DACHA</name>
<dbReference type="InterPro" id="IPR052337">
    <property type="entry name" value="SAT4-like"/>
</dbReference>
<feature type="transmembrane region" description="Helical" evidence="6">
    <location>
        <begin position="170"/>
        <end position="190"/>
    </location>
</feature>
<accession>S8AKH4</accession>
<feature type="transmembrane region" description="Helical" evidence="6">
    <location>
        <begin position="279"/>
        <end position="306"/>
    </location>
</feature>
<dbReference type="HOGENOM" id="CLU_042292_0_0_1"/>
<dbReference type="PANTHER" id="PTHR33048:SF47">
    <property type="entry name" value="INTEGRAL MEMBRANE PROTEIN-RELATED"/>
    <property type="match status" value="1"/>
</dbReference>
<evidence type="ECO:0000313" key="8">
    <source>
        <dbReference type="EMBL" id="EPS41636.1"/>
    </source>
</evidence>
<feature type="transmembrane region" description="Helical" evidence="6">
    <location>
        <begin position="248"/>
        <end position="273"/>
    </location>
</feature>
<keyword evidence="3 6" id="KW-1133">Transmembrane helix</keyword>
<dbReference type="PANTHER" id="PTHR33048">
    <property type="entry name" value="PTH11-LIKE INTEGRAL MEMBRANE PROTEIN (AFU_ORTHOLOGUE AFUA_5G11245)"/>
    <property type="match status" value="1"/>
</dbReference>
<evidence type="ECO:0000256" key="3">
    <source>
        <dbReference type="ARBA" id="ARBA00022989"/>
    </source>
</evidence>
<protein>
    <recommendedName>
        <fullName evidence="7">Rhodopsin domain-containing protein</fullName>
    </recommendedName>
</protein>
<feature type="transmembrane region" description="Helical" evidence="6">
    <location>
        <begin position="124"/>
        <end position="150"/>
    </location>
</feature>
<dbReference type="OrthoDB" id="5273647at2759"/>
<keyword evidence="2 6" id="KW-0812">Transmembrane</keyword>
<organism evidence="8 9">
    <name type="scientific">Dactylellina haptotyla (strain CBS 200.50)</name>
    <name type="common">Nematode-trapping fungus</name>
    <name type="synonym">Monacrosporium haptotylum</name>
    <dbReference type="NCBI Taxonomy" id="1284197"/>
    <lineage>
        <taxon>Eukaryota</taxon>
        <taxon>Fungi</taxon>
        <taxon>Dikarya</taxon>
        <taxon>Ascomycota</taxon>
        <taxon>Pezizomycotina</taxon>
        <taxon>Orbiliomycetes</taxon>
        <taxon>Orbiliales</taxon>
        <taxon>Orbiliaceae</taxon>
        <taxon>Dactylellina</taxon>
    </lineage>
</organism>
<comment type="caution">
    <text evidence="8">The sequence shown here is derived from an EMBL/GenBank/DDBJ whole genome shotgun (WGS) entry which is preliminary data.</text>
</comment>
<feature type="transmembrane region" description="Helical" evidence="6">
    <location>
        <begin position="210"/>
        <end position="236"/>
    </location>
</feature>
<proteinExistence type="inferred from homology"/>
<keyword evidence="4 6" id="KW-0472">Membrane</keyword>
<comment type="similarity">
    <text evidence="5">Belongs to the SAT4 family.</text>
</comment>
<reference evidence="9" key="2">
    <citation type="submission" date="2013-04" db="EMBL/GenBank/DDBJ databases">
        <title>Genomic mechanisms accounting for the adaptation to parasitism in nematode-trapping fungi.</title>
        <authorList>
            <person name="Ahren D.G."/>
        </authorList>
    </citation>
    <scope>NUCLEOTIDE SEQUENCE [LARGE SCALE GENOMIC DNA]</scope>
    <source>
        <strain evidence="9">CBS 200.50</strain>
    </source>
</reference>
<dbReference type="EMBL" id="AQGS01000227">
    <property type="protein sequence ID" value="EPS41636.1"/>
    <property type="molecule type" value="Genomic_DNA"/>
</dbReference>
<evidence type="ECO:0000256" key="4">
    <source>
        <dbReference type="ARBA" id="ARBA00023136"/>
    </source>
</evidence>
<dbReference type="AlphaFoldDB" id="S8AKH4"/>
<evidence type="ECO:0000256" key="2">
    <source>
        <dbReference type="ARBA" id="ARBA00022692"/>
    </source>
</evidence>
<evidence type="ECO:0000256" key="5">
    <source>
        <dbReference type="ARBA" id="ARBA00038359"/>
    </source>
</evidence>
<evidence type="ECO:0000256" key="1">
    <source>
        <dbReference type="ARBA" id="ARBA00004141"/>
    </source>
</evidence>
<keyword evidence="9" id="KW-1185">Reference proteome</keyword>
<reference evidence="8 9" key="1">
    <citation type="journal article" date="2013" name="PLoS Genet.">
        <title>Genomic mechanisms accounting for the adaptation to parasitism in nematode-trapping fungi.</title>
        <authorList>
            <person name="Meerupati T."/>
            <person name="Andersson K.M."/>
            <person name="Friman E."/>
            <person name="Kumar D."/>
            <person name="Tunlid A."/>
            <person name="Ahren D."/>
        </authorList>
    </citation>
    <scope>NUCLEOTIDE SEQUENCE [LARGE SCALE GENOMIC DNA]</scope>
    <source>
        <strain evidence="8 9">CBS 200.50</strain>
    </source>
</reference>
<comment type="subcellular location">
    <subcellularLocation>
        <location evidence="1">Membrane</location>
        <topology evidence="1">Multi-pass membrane protein</topology>
    </subcellularLocation>
</comment>
<dbReference type="STRING" id="1284197.S8AKH4"/>
<dbReference type="GO" id="GO:0016020">
    <property type="term" value="C:membrane"/>
    <property type="evidence" value="ECO:0007669"/>
    <property type="project" value="UniProtKB-SubCell"/>
</dbReference>
<dbReference type="Pfam" id="PF20684">
    <property type="entry name" value="Fung_rhodopsin"/>
    <property type="match status" value="1"/>
</dbReference>
<sequence>MGGPPHPQTDEDREYLRSLFPYFKGLPEDFEFPLSVKQDPPYIPPNNTFYCFVTAVILCSITTVIVVLRLWVRRHRGFGMDDWVMLASFFFYCCFNAVNTFSLFGTGLGYHLYDNSIQDVHNYLVILILYITFLWFTINLTRCSILHLFLRLSHLQSPGQVRYIRSVLTFSYFFAVITVVSCLLECGFPLSNLFELRAYMDGTCVGPRSMAFYGPYVAVNVALDALTFLPPIFILFKIPLAARKKSNLIFLLFLGVLTMTIGAVRLFVFYQWMLDSYDITWNAVSLALGGIIESSIAAIIASLPALNQSFIGVYNKVTRRKRERTKIRTLSFGLITSLFERAYVFNNPVKSSNYSSNATALEEGAMGVSNYVELGESKQGRTEVSIPCDGHGNHPEASSDSLPDQLQGFPYFIDVERISDPELRSDEVADEFSAISVPKRAKVHFSTRRPSSPTISGIAGLHIT</sequence>
<dbReference type="InterPro" id="IPR049326">
    <property type="entry name" value="Rhodopsin_dom_fungi"/>
</dbReference>
<feature type="transmembrane region" description="Helical" evidence="6">
    <location>
        <begin position="47"/>
        <end position="71"/>
    </location>
</feature>
<evidence type="ECO:0000313" key="9">
    <source>
        <dbReference type="Proteomes" id="UP000015100"/>
    </source>
</evidence>
<evidence type="ECO:0000259" key="7">
    <source>
        <dbReference type="Pfam" id="PF20684"/>
    </source>
</evidence>
<feature type="transmembrane region" description="Helical" evidence="6">
    <location>
        <begin position="327"/>
        <end position="345"/>
    </location>
</feature>
<gene>
    <name evidence="8" type="ORF">H072_4465</name>
</gene>
<dbReference type="Proteomes" id="UP000015100">
    <property type="component" value="Unassembled WGS sequence"/>
</dbReference>
<feature type="domain" description="Rhodopsin" evidence="7">
    <location>
        <begin position="68"/>
        <end position="308"/>
    </location>
</feature>
<evidence type="ECO:0000256" key="6">
    <source>
        <dbReference type="SAM" id="Phobius"/>
    </source>
</evidence>
<feature type="transmembrane region" description="Helical" evidence="6">
    <location>
        <begin position="83"/>
        <end position="104"/>
    </location>
</feature>